<keyword evidence="2" id="KW-1185">Reference proteome</keyword>
<sequence length="144" mass="16787">MGKTLFEPFRLVVEAHSVMEEADAPAWAEITVTPDFVSKVLHLRKLCSDEELDIAGVHWSPDRWDRGDDLQICPGTLFVTKDEFWFEAYPKHDWGNFETKAVRIADLDEICREKNKNKKCRVLDGIVFYDLLDPDYVIESYFDL</sequence>
<dbReference type="Proteomes" id="UP000321201">
    <property type="component" value="Unassembled WGS sequence"/>
</dbReference>
<dbReference type="EMBL" id="VPFL01000012">
    <property type="protein sequence ID" value="TXF11616.1"/>
    <property type="molecule type" value="Genomic_DNA"/>
</dbReference>
<dbReference type="InParanoid" id="A0A5C7EWL0"/>
<protein>
    <submittedName>
        <fullName evidence="1">Uncharacterized protein</fullName>
    </submittedName>
</protein>
<gene>
    <name evidence="1" type="ORF">FR698_09765</name>
</gene>
<reference evidence="1 2" key="1">
    <citation type="submission" date="2019-08" db="EMBL/GenBank/DDBJ databases">
        <title>Pelomicrobium methylotrophicum gen. nov., sp. nov. a moderately thermophilic, facultatively anaerobic, lithoautotrophic and methylotrophic bacterium isolated from a terrestrial mud volcano.</title>
        <authorList>
            <person name="Slobodkina G.B."/>
            <person name="Merkel A.Y."/>
            <person name="Slobodkin A.I."/>
        </authorList>
    </citation>
    <scope>NUCLEOTIDE SEQUENCE [LARGE SCALE GENOMIC DNA]</scope>
    <source>
        <strain evidence="1 2">SM250</strain>
    </source>
</reference>
<proteinExistence type="predicted"/>
<organism evidence="1 2">
    <name type="scientific">Pelomicrobium methylotrophicum</name>
    <dbReference type="NCBI Taxonomy" id="2602750"/>
    <lineage>
        <taxon>Bacteria</taxon>
        <taxon>Pseudomonadati</taxon>
        <taxon>Pseudomonadota</taxon>
        <taxon>Hydrogenophilia</taxon>
        <taxon>Hydrogenophilia incertae sedis</taxon>
        <taxon>Pelomicrobium</taxon>
    </lineage>
</organism>
<evidence type="ECO:0000313" key="1">
    <source>
        <dbReference type="EMBL" id="TXF11616.1"/>
    </source>
</evidence>
<dbReference type="RefSeq" id="WP_147800015.1">
    <property type="nucleotide sequence ID" value="NZ_VPFL01000012.1"/>
</dbReference>
<evidence type="ECO:0000313" key="2">
    <source>
        <dbReference type="Proteomes" id="UP000321201"/>
    </source>
</evidence>
<accession>A0A5C7EWL0</accession>
<dbReference type="AlphaFoldDB" id="A0A5C7EWL0"/>
<comment type="caution">
    <text evidence="1">The sequence shown here is derived from an EMBL/GenBank/DDBJ whole genome shotgun (WGS) entry which is preliminary data.</text>
</comment>
<name>A0A5C7EWL0_9PROT</name>